<gene>
    <name evidence="1" type="ORF">IHV25_06030</name>
</gene>
<sequence length="57" mass="6110">MGLVTVNIPDALEASLVDAAILEGRTKDALVAEAVEKYLAALSSQPAPRTWERLTED</sequence>
<comment type="caution">
    <text evidence="1">The sequence shown here is derived from an EMBL/GenBank/DDBJ whole genome shotgun (WGS) entry which is preliminary data.</text>
</comment>
<dbReference type="AlphaFoldDB" id="A0A8J6YMJ4"/>
<reference evidence="1" key="1">
    <citation type="submission" date="2020-10" db="EMBL/GenBank/DDBJ databases">
        <title>Genome sequence of the unusual species of purple photosynthetic bacteria, Phaeovibrio sulfidiphilus DSM 23193, type strain.</title>
        <authorList>
            <person name="Kyndt J.A."/>
            <person name="Meyer T.E."/>
        </authorList>
    </citation>
    <scope>NUCLEOTIDE SEQUENCE</scope>
    <source>
        <strain evidence="1">DSM 23193</strain>
    </source>
</reference>
<organism evidence="1 2">
    <name type="scientific">Phaeovibrio sulfidiphilus</name>
    <dbReference type="NCBI Taxonomy" id="1220600"/>
    <lineage>
        <taxon>Bacteria</taxon>
        <taxon>Pseudomonadati</taxon>
        <taxon>Pseudomonadota</taxon>
        <taxon>Alphaproteobacteria</taxon>
        <taxon>Rhodospirillales</taxon>
        <taxon>Rhodospirillaceae</taxon>
        <taxon>Phaeovibrio</taxon>
    </lineage>
</organism>
<evidence type="ECO:0000313" key="1">
    <source>
        <dbReference type="EMBL" id="MBE1237205.1"/>
    </source>
</evidence>
<dbReference type="InterPro" id="IPR010985">
    <property type="entry name" value="Ribbon_hlx_hlx"/>
</dbReference>
<name>A0A8J6YMJ4_9PROT</name>
<dbReference type="Proteomes" id="UP000631034">
    <property type="component" value="Unassembled WGS sequence"/>
</dbReference>
<proteinExistence type="predicted"/>
<dbReference type="EMBL" id="JACZHT010000003">
    <property type="protein sequence ID" value="MBE1237205.1"/>
    <property type="molecule type" value="Genomic_DNA"/>
</dbReference>
<evidence type="ECO:0000313" key="2">
    <source>
        <dbReference type="Proteomes" id="UP000631034"/>
    </source>
</evidence>
<dbReference type="RefSeq" id="WP_192534201.1">
    <property type="nucleotide sequence ID" value="NZ_JACZHT010000003.1"/>
</dbReference>
<dbReference type="GO" id="GO:0006355">
    <property type="term" value="P:regulation of DNA-templated transcription"/>
    <property type="evidence" value="ECO:0007669"/>
    <property type="project" value="InterPro"/>
</dbReference>
<accession>A0A8J6YMJ4</accession>
<protein>
    <submittedName>
        <fullName evidence="1">Uncharacterized protein</fullName>
    </submittedName>
</protein>
<keyword evidence="2" id="KW-1185">Reference proteome</keyword>
<dbReference type="SUPFAM" id="SSF47598">
    <property type="entry name" value="Ribbon-helix-helix"/>
    <property type="match status" value="1"/>
</dbReference>